<dbReference type="PANTHER" id="PTHR10742:SF410">
    <property type="entry name" value="LYSINE-SPECIFIC HISTONE DEMETHYLASE 2"/>
    <property type="match status" value="1"/>
</dbReference>
<dbReference type="SUPFAM" id="SSF51905">
    <property type="entry name" value="FAD/NAD(P)-binding domain"/>
    <property type="match status" value="1"/>
</dbReference>
<accession>A0AAW9S4R3</accession>
<keyword evidence="5" id="KW-0073">Auxin biosynthesis</keyword>
<name>A0AAW9S4R3_9BACT</name>
<keyword evidence="10" id="KW-1185">Reference proteome</keyword>
<dbReference type="SUPFAM" id="SSF54373">
    <property type="entry name" value="FAD-linked reductases, C-terminal domain"/>
    <property type="match status" value="1"/>
</dbReference>
<keyword evidence="7" id="KW-0472">Membrane</keyword>
<comment type="catalytic activity">
    <reaction evidence="6">
        <text>L-tryptophan + O2 = indole-3-acetamide + CO2 + H2O</text>
        <dbReference type="Rhea" id="RHEA:16165"/>
        <dbReference type="ChEBI" id="CHEBI:15377"/>
        <dbReference type="ChEBI" id="CHEBI:15379"/>
        <dbReference type="ChEBI" id="CHEBI:16031"/>
        <dbReference type="ChEBI" id="CHEBI:16526"/>
        <dbReference type="ChEBI" id="CHEBI:57912"/>
        <dbReference type="EC" id="1.13.12.3"/>
    </reaction>
</comment>
<dbReference type="Gene3D" id="3.90.660.10">
    <property type="match status" value="1"/>
</dbReference>
<gene>
    <name evidence="9" type="ORF">AAG747_09125</name>
</gene>
<reference evidence="9 10" key="1">
    <citation type="submission" date="2024-04" db="EMBL/GenBank/DDBJ databases">
        <title>Novel genus in family Flammeovirgaceae.</title>
        <authorList>
            <person name="Nguyen T.H."/>
            <person name="Vuong T.Q."/>
            <person name="Le H."/>
            <person name="Kim S.-G."/>
        </authorList>
    </citation>
    <scope>NUCLEOTIDE SEQUENCE [LARGE SCALE GENOMIC DNA]</scope>
    <source>
        <strain evidence="9 10">JCM 23209</strain>
    </source>
</reference>
<keyword evidence="7" id="KW-0812">Transmembrane</keyword>
<dbReference type="InterPro" id="IPR050281">
    <property type="entry name" value="Flavin_monoamine_oxidase"/>
</dbReference>
<dbReference type="Gene3D" id="3.50.50.60">
    <property type="entry name" value="FAD/NAD(P)-binding domain"/>
    <property type="match status" value="1"/>
</dbReference>
<evidence type="ECO:0000256" key="2">
    <source>
        <dbReference type="ARBA" id="ARBA00005833"/>
    </source>
</evidence>
<sequence length="429" mass="47953">MKSQERSTQHQAPVLIIGAGIAGLAAAYELERAGIRTLTLEAGSKVGGRLRTDRSLGFAFDEGASWIHGPEGNPVTELAGVAGAKTFLTDDQKMAVYDANGSPYAADHLASAEEEFEYVLNRIRKKAKPEQSVKEVFAEEFPEYVDDRLCQYFLSADLEFDTGGDIERLSGKYFYDDEEFKGKDLIITNGYDRLANYLAQSLDIRLEERVKAIYYAEEEVLVITESTTYRAAKVIVAVPLGVLKQNAIEFTPALPEKKQTAIQALEMGTVNKFVLVWEKAFWDPAVQYIGYTPEAKGKFNFFMNMLPFTGANALMTFAFGQYSITTEQMKDEDLVEAIMSHLQMIYGKDIPLPASFKRTCWNSDTNTFGSYSFATKGIKTRAFDWLAREVDDKLFFAGEHTSREYRGTVHGALLSGVREAEKILEALES</sequence>
<dbReference type="Pfam" id="PF01593">
    <property type="entry name" value="Amino_oxidase"/>
    <property type="match status" value="1"/>
</dbReference>
<keyword evidence="7" id="KW-1133">Transmembrane helix</keyword>
<evidence type="ECO:0000256" key="6">
    <source>
        <dbReference type="ARBA" id="ARBA00047321"/>
    </source>
</evidence>
<dbReference type="PANTHER" id="PTHR10742">
    <property type="entry name" value="FLAVIN MONOAMINE OXIDASE"/>
    <property type="match status" value="1"/>
</dbReference>
<dbReference type="InterPro" id="IPR002937">
    <property type="entry name" value="Amino_oxidase"/>
</dbReference>
<evidence type="ECO:0000256" key="4">
    <source>
        <dbReference type="ARBA" id="ARBA00017871"/>
    </source>
</evidence>
<evidence type="ECO:0000256" key="7">
    <source>
        <dbReference type="SAM" id="Phobius"/>
    </source>
</evidence>
<feature type="domain" description="Amine oxidase" evidence="8">
    <location>
        <begin position="21"/>
        <end position="424"/>
    </location>
</feature>
<dbReference type="GO" id="GO:0009851">
    <property type="term" value="P:auxin biosynthetic process"/>
    <property type="evidence" value="ECO:0007669"/>
    <property type="project" value="UniProtKB-KW"/>
</dbReference>
<feature type="transmembrane region" description="Helical" evidence="7">
    <location>
        <begin position="12"/>
        <end position="30"/>
    </location>
</feature>
<dbReference type="Proteomes" id="UP001403385">
    <property type="component" value="Unassembled WGS sequence"/>
</dbReference>
<evidence type="ECO:0000256" key="3">
    <source>
        <dbReference type="ARBA" id="ARBA00012535"/>
    </source>
</evidence>
<evidence type="ECO:0000313" key="9">
    <source>
        <dbReference type="EMBL" id="MEN7548071.1"/>
    </source>
</evidence>
<comment type="pathway">
    <text evidence="1">Plant hormone metabolism; auxin biosynthesis.</text>
</comment>
<dbReference type="InterPro" id="IPR036188">
    <property type="entry name" value="FAD/NAD-bd_sf"/>
</dbReference>
<dbReference type="EC" id="1.13.12.3" evidence="3"/>
<comment type="similarity">
    <text evidence="2">Belongs to the tryptophan 2-monooxygenase family.</text>
</comment>
<comment type="caution">
    <text evidence="9">The sequence shown here is derived from an EMBL/GenBank/DDBJ whole genome shotgun (WGS) entry which is preliminary data.</text>
</comment>
<protein>
    <recommendedName>
        <fullName evidence="4">Tryptophan 2-monooxygenase</fullName>
        <ecNumber evidence="3">1.13.12.3</ecNumber>
    </recommendedName>
</protein>
<dbReference type="GO" id="GO:0050361">
    <property type="term" value="F:tryptophan 2-monooxygenase activity"/>
    <property type="evidence" value="ECO:0007669"/>
    <property type="project" value="UniProtKB-EC"/>
</dbReference>
<evidence type="ECO:0000256" key="5">
    <source>
        <dbReference type="ARBA" id="ARBA00023070"/>
    </source>
</evidence>
<evidence type="ECO:0000313" key="10">
    <source>
        <dbReference type="Proteomes" id="UP001403385"/>
    </source>
</evidence>
<dbReference type="EMBL" id="JBDKWZ010000004">
    <property type="protein sequence ID" value="MEN7548071.1"/>
    <property type="molecule type" value="Genomic_DNA"/>
</dbReference>
<evidence type="ECO:0000259" key="8">
    <source>
        <dbReference type="Pfam" id="PF01593"/>
    </source>
</evidence>
<dbReference type="AlphaFoldDB" id="A0AAW9S4R3"/>
<evidence type="ECO:0000256" key="1">
    <source>
        <dbReference type="ARBA" id="ARBA00004814"/>
    </source>
</evidence>
<dbReference type="RefSeq" id="WP_346820853.1">
    <property type="nucleotide sequence ID" value="NZ_JBDKWZ010000004.1"/>
</dbReference>
<organism evidence="9 10">
    <name type="scientific">Rapidithrix thailandica</name>
    <dbReference type="NCBI Taxonomy" id="413964"/>
    <lineage>
        <taxon>Bacteria</taxon>
        <taxon>Pseudomonadati</taxon>
        <taxon>Bacteroidota</taxon>
        <taxon>Cytophagia</taxon>
        <taxon>Cytophagales</taxon>
        <taxon>Flammeovirgaceae</taxon>
        <taxon>Rapidithrix</taxon>
    </lineage>
</organism>
<proteinExistence type="inferred from homology"/>